<keyword evidence="5" id="KW-1185">Reference proteome</keyword>
<protein>
    <recommendedName>
        <fullName evidence="6">Secreted protein</fullName>
    </recommendedName>
</protein>
<proteinExistence type="predicted"/>
<feature type="chain" id="PRO_5036043122" description="Secreted protein" evidence="2">
    <location>
        <begin position="19"/>
        <end position="67"/>
    </location>
</feature>
<evidence type="ECO:0008006" key="6">
    <source>
        <dbReference type="Google" id="ProtNLM"/>
    </source>
</evidence>
<sequence length="67" mass="7712">MVCCIALLGFLALHSMKCCKCHRHMSKYGRWIVSFDFGLCQSTSVTYSSRRSPTSQSTRRRQLLSLH</sequence>
<feature type="region of interest" description="Disordered" evidence="1">
    <location>
        <begin position="47"/>
        <end position="67"/>
    </location>
</feature>
<keyword evidence="2" id="KW-0732">Signal</keyword>
<evidence type="ECO:0000313" key="5">
    <source>
        <dbReference type="Proteomes" id="UP000006727"/>
    </source>
</evidence>
<accession>A0A2K1KXQ4</accession>
<organism evidence="3">
    <name type="scientific">Physcomitrium patens</name>
    <name type="common">Spreading-leaved earth moss</name>
    <name type="synonym">Physcomitrella patens</name>
    <dbReference type="NCBI Taxonomy" id="3218"/>
    <lineage>
        <taxon>Eukaryota</taxon>
        <taxon>Viridiplantae</taxon>
        <taxon>Streptophyta</taxon>
        <taxon>Embryophyta</taxon>
        <taxon>Bryophyta</taxon>
        <taxon>Bryophytina</taxon>
        <taxon>Bryopsida</taxon>
        <taxon>Funariidae</taxon>
        <taxon>Funariales</taxon>
        <taxon>Funariaceae</taxon>
        <taxon>Physcomitrium</taxon>
    </lineage>
</organism>
<dbReference type="EnsemblPlants" id="Pp3c3_37730V3.1">
    <property type="protein sequence ID" value="PAC:32940819.CDS.1"/>
    <property type="gene ID" value="Pp3c3_37730"/>
</dbReference>
<reference evidence="3 5" key="1">
    <citation type="journal article" date="2008" name="Science">
        <title>The Physcomitrella genome reveals evolutionary insights into the conquest of land by plants.</title>
        <authorList>
            <person name="Rensing S."/>
            <person name="Lang D."/>
            <person name="Zimmer A."/>
            <person name="Terry A."/>
            <person name="Salamov A."/>
            <person name="Shapiro H."/>
            <person name="Nishiyama T."/>
            <person name="Perroud P.-F."/>
            <person name="Lindquist E."/>
            <person name="Kamisugi Y."/>
            <person name="Tanahashi T."/>
            <person name="Sakakibara K."/>
            <person name="Fujita T."/>
            <person name="Oishi K."/>
            <person name="Shin-I T."/>
            <person name="Kuroki Y."/>
            <person name="Toyoda A."/>
            <person name="Suzuki Y."/>
            <person name="Hashimoto A."/>
            <person name="Yamaguchi K."/>
            <person name="Sugano A."/>
            <person name="Kohara Y."/>
            <person name="Fujiyama A."/>
            <person name="Anterola A."/>
            <person name="Aoki S."/>
            <person name="Ashton N."/>
            <person name="Barbazuk W.B."/>
            <person name="Barker E."/>
            <person name="Bennetzen J."/>
            <person name="Bezanilla M."/>
            <person name="Blankenship R."/>
            <person name="Cho S.H."/>
            <person name="Dutcher S."/>
            <person name="Estelle M."/>
            <person name="Fawcett J.A."/>
            <person name="Gundlach H."/>
            <person name="Hanada K."/>
            <person name="Heyl A."/>
            <person name="Hicks K.A."/>
            <person name="Hugh J."/>
            <person name="Lohr M."/>
            <person name="Mayer K."/>
            <person name="Melkozernov A."/>
            <person name="Murata T."/>
            <person name="Nelson D."/>
            <person name="Pils B."/>
            <person name="Prigge M."/>
            <person name="Reiss B."/>
            <person name="Renner T."/>
            <person name="Rombauts S."/>
            <person name="Rushton P."/>
            <person name="Sanderfoot A."/>
            <person name="Schween G."/>
            <person name="Shiu S.-H."/>
            <person name="Stueber K."/>
            <person name="Theodoulou F.L."/>
            <person name="Tu H."/>
            <person name="Van de Peer Y."/>
            <person name="Verrier P.J."/>
            <person name="Waters E."/>
            <person name="Wood A."/>
            <person name="Yang L."/>
            <person name="Cove D."/>
            <person name="Cuming A."/>
            <person name="Hasebe M."/>
            <person name="Lucas S."/>
            <person name="Mishler D.B."/>
            <person name="Reski R."/>
            <person name="Grigoriev I."/>
            <person name="Quatrano R.S."/>
            <person name="Boore J.L."/>
        </authorList>
    </citation>
    <scope>NUCLEOTIDE SEQUENCE [LARGE SCALE GENOMIC DNA]</scope>
    <source>
        <strain evidence="4 5">cv. Gransden 2004</strain>
    </source>
</reference>
<dbReference type="Gramene" id="Pp3c3_37730V3.1">
    <property type="protein sequence ID" value="PAC:32940819.CDS.1"/>
    <property type="gene ID" value="Pp3c3_37730"/>
</dbReference>
<evidence type="ECO:0000313" key="3">
    <source>
        <dbReference type="EMBL" id="PNR58530.1"/>
    </source>
</evidence>
<evidence type="ECO:0000313" key="4">
    <source>
        <dbReference type="EnsemblPlants" id="PAC:32940819.CDS.1"/>
    </source>
</evidence>
<reference evidence="3 5" key="2">
    <citation type="journal article" date="2018" name="Plant J.">
        <title>The Physcomitrella patens chromosome-scale assembly reveals moss genome structure and evolution.</title>
        <authorList>
            <person name="Lang D."/>
            <person name="Ullrich K.K."/>
            <person name="Murat F."/>
            <person name="Fuchs J."/>
            <person name="Jenkins J."/>
            <person name="Haas F.B."/>
            <person name="Piednoel M."/>
            <person name="Gundlach H."/>
            <person name="Van Bel M."/>
            <person name="Meyberg R."/>
            <person name="Vives C."/>
            <person name="Morata J."/>
            <person name="Symeonidi A."/>
            <person name="Hiss M."/>
            <person name="Muchero W."/>
            <person name="Kamisugi Y."/>
            <person name="Saleh O."/>
            <person name="Blanc G."/>
            <person name="Decker E.L."/>
            <person name="van Gessel N."/>
            <person name="Grimwood J."/>
            <person name="Hayes R.D."/>
            <person name="Graham S.W."/>
            <person name="Gunter L.E."/>
            <person name="McDaniel S.F."/>
            <person name="Hoernstein S.N.W."/>
            <person name="Larsson A."/>
            <person name="Li F.W."/>
            <person name="Perroud P.F."/>
            <person name="Phillips J."/>
            <person name="Ranjan P."/>
            <person name="Rokshar D.S."/>
            <person name="Rothfels C.J."/>
            <person name="Schneider L."/>
            <person name="Shu S."/>
            <person name="Stevenson D.W."/>
            <person name="Thummler F."/>
            <person name="Tillich M."/>
            <person name="Villarreal Aguilar J.C."/>
            <person name="Widiez T."/>
            <person name="Wong G.K."/>
            <person name="Wymore A."/>
            <person name="Zhang Y."/>
            <person name="Zimmer A.D."/>
            <person name="Quatrano R.S."/>
            <person name="Mayer K.F.X."/>
            <person name="Goodstein D."/>
            <person name="Casacuberta J.M."/>
            <person name="Vandepoele K."/>
            <person name="Reski R."/>
            <person name="Cuming A.C."/>
            <person name="Tuskan G.A."/>
            <person name="Maumus F."/>
            <person name="Salse J."/>
            <person name="Schmutz J."/>
            <person name="Rensing S.A."/>
        </authorList>
    </citation>
    <scope>NUCLEOTIDE SEQUENCE [LARGE SCALE GENOMIC DNA]</scope>
    <source>
        <strain evidence="4 5">cv. Gransden 2004</strain>
    </source>
</reference>
<dbReference type="Proteomes" id="UP000006727">
    <property type="component" value="Chromosome 3"/>
</dbReference>
<gene>
    <name evidence="3" type="ORF">PHYPA_005525</name>
</gene>
<name>A0A2K1KXQ4_PHYPA</name>
<feature type="compositionally biased region" description="Basic residues" evidence="1">
    <location>
        <begin position="58"/>
        <end position="67"/>
    </location>
</feature>
<dbReference type="AlphaFoldDB" id="A0A2K1KXQ4"/>
<feature type="signal peptide" evidence="2">
    <location>
        <begin position="1"/>
        <end position="18"/>
    </location>
</feature>
<feature type="compositionally biased region" description="Low complexity" evidence="1">
    <location>
        <begin position="48"/>
        <end position="57"/>
    </location>
</feature>
<dbReference type="EMBL" id="ABEU02000003">
    <property type="protein sequence ID" value="PNR58530.1"/>
    <property type="molecule type" value="Genomic_DNA"/>
</dbReference>
<evidence type="ECO:0000256" key="2">
    <source>
        <dbReference type="SAM" id="SignalP"/>
    </source>
</evidence>
<evidence type="ECO:0000256" key="1">
    <source>
        <dbReference type="SAM" id="MobiDB-lite"/>
    </source>
</evidence>
<reference evidence="4" key="3">
    <citation type="submission" date="2020-12" db="UniProtKB">
        <authorList>
            <consortium name="EnsemblPlants"/>
        </authorList>
    </citation>
    <scope>IDENTIFICATION</scope>
</reference>